<accession>A0ABU8XDN5</accession>
<dbReference type="RefSeq" id="WP_340338018.1">
    <property type="nucleotide sequence ID" value="NZ_JBBKZS010000013.1"/>
</dbReference>
<organism evidence="2 3">
    <name type="scientific">Variovorax robiniae</name>
    <dbReference type="NCBI Taxonomy" id="1836199"/>
    <lineage>
        <taxon>Bacteria</taxon>
        <taxon>Pseudomonadati</taxon>
        <taxon>Pseudomonadota</taxon>
        <taxon>Betaproteobacteria</taxon>
        <taxon>Burkholderiales</taxon>
        <taxon>Comamonadaceae</taxon>
        <taxon>Variovorax</taxon>
    </lineage>
</organism>
<protein>
    <submittedName>
        <fullName evidence="2">Uncharacterized protein</fullName>
    </submittedName>
</protein>
<feature type="transmembrane region" description="Helical" evidence="1">
    <location>
        <begin position="20"/>
        <end position="43"/>
    </location>
</feature>
<keyword evidence="1" id="KW-0812">Transmembrane</keyword>
<sequence>MELSALLSGLGSAWVDDALVWVVAFLAALVGAVAFVNAVDLFLDSDAEAS</sequence>
<dbReference type="Proteomes" id="UP001367030">
    <property type="component" value="Unassembled WGS sequence"/>
</dbReference>
<proteinExistence type="predicted"/>
<keyword evidence="1" id="KW-1133">Transmembrane helix</keyword>
<keyword evidence="1" id="KW-0472">Membrane</keyword>
<keyword evidence="3" id="KW-1185">Reference proteome</keyword>
<name>A0ABU8XDN5_9BURK</name>
<evidence type="ECO:0000256" key="1">
    <source>
        <dbReference type="SAM" id="Phobius"/>
    </source>
</evidence>
<evidence type="ECO:0000313" key="2">
    <source>
        <dbReference type="EMBL" id="MEJ8857952.1"/>
    </source>
</evidence>
<evidence type="ECO:0000313" key="3">
    <source>
        <dbReference type="Proteomes" id="UP001367030"/>
    </source>
</evidence>
<reference evidence="2 3" key="1">
    <citation type="submission" date="2024-03" db="EMBL/GenBank/DDBJ databases">
        <title>Novel species of the genus Variovorax.</title>
        <authorList>
            <person name="Liu Q."/>
            <person name="Xin Y.-H."/>
        </authorList>
    </citation>
    <scope>NUCLEOTIDE SEQUENCE [LARGE SCALE GENOMIC DNA]</scope>
    <source>
        <strain evidence="2 3">KACC 18901</strain>
    </source>
</reference>
<dbReference type="EMBL" id="JBBKZS010000013">
    <property type="protein sequence ID" value="MEJ8857952.1"/>
    <property type="molecule type" value="Genomic_DNA"/>
</dbReference>
<comment type="caution">
    <text evidence="2">The sequence shown here is derived from an EMBL/GenBank/DDBJ whole genome shotgun (WGS) entry which is preliminary data.</text>
</comment>
<gene>
    <name evidence="2" type="ORF">WKW79_25510</name>
</gene>